<dbReference type="RefSeq" id="WP_171432608.1">
    <property type="nucleotide sequence ID" value="NZ_JABFJV010000001.1"/>
</dbReference>
<evidence type="ECO:0000313" key="4">
    <source>
        <dbReference type="Proteomes" id="UP000563426"/>
    </source>
</evidence>
<comment type="caution">
    <text evidence="3">The sequence shown here is derived from an EMBL/GenBank/DDBJ whole genome shotgun (WGS) entry which is preliminary data.</text>
</comment>
<dbReference type="InterPro" id="IPR025161">
    <property type="entry name" value="IS402-like_dom"/>
</dbReference>
<evidence type="ECO:0000256" key="1">
    <source>
        <dbReference type="SAM" id="MobiDB-lite"/>
    </source>
</evidence>
<feature type="domain" description="Insertion element IS402-like" evidence="2">
    <location>
        <begin position="7"/>
        <end position="72"/>
    </location>
</feature>
<organism evidence="3 4">
    <name type="scientific">Corallococcus exercitus</name>
    <dbReference type="NCBI Taxonomy" id="2316736"/>
    <lineage>
        <taxon>Bacteria</taxon>
        <taxon>Pseudomonadati</taxon>
        <taxon>Myxococcota</taxon>
        <taxon>Myxococcia</taxon>
        <taxon>Myxococcales</taxon>
        <taxon>Cystobacterineae</taxon>
        <taxon>Myxococcaceae</taxon>
        <taxon>Corallococcus</taxon>
    </lineage>
</organism>
<feature type="region of interest" description="Disordered" evidence="1">
    <location>
        <begin position="71"/>
        <end position="114"/>
    </location>
</feature>
<keyword evidence="4" id="KW-1185">Reference proteome</keyword>
<name>A0A7Y4KF92_9BACT</name>
<feature type="region of interest" description="Disordered" evidence="1">
    <location>
        <begin position="142"/>
        <end position="161"/>
    </location>
</feature>
<accession>A0A7Y4KF92</accession>
<protein>
    <submittedName>
        <fullName evidence="3">Transposase</fullName>
    </submittedName>
</protein>
<dbReference type="Proteomes" id="UP000563426">
    <property type="component" value="Unassembled WGS sequence"/>
</dbReference>
<sequence length="161" mass="17472">MARKLVPDAPWERVRPLLPPHPPRPRGGRPPADDRACLRGIQWEELPHEVFGVSGMTCWRRLRDREKAGVLSTARGAARQGMQEAQARPVPRGHRLLHRPGAEKGTHWAQPDGPRQATAACACAMTAGTTSTWLSSASLATPCPSGRSTPFLGTSRFGGFP</sequence>
<dbReference type="Pfam" id="PF13340">
    <property type="entry name" value="DUF4096"/>
    <property type="match status" value="1"/>
</dbReference>
<evidence type="ECO:0000259" key="2">
    <source>
        <dbReference type="Pfam" id="PF13340"/>
    </source>
</evidence>
<reference evidence="3 4" key="1">
    <citation type="submission" date="2020-05" db="EMBL/GenBank/DDBJ databases">
        <authorList>
            <person name="Whitworth D."/>
        </authorList>
    </citation>
    <scope>NUCLEOTIDE SEQUENCE [LARGE SCALE GENOMIC DNA]</scope>
    <source>
        <strain evidence="3 4">AB043B</strain>
    </source>
</reference>
<feature type="region of interest" description="Disordered" evidence="1">
    <location>
        <begin position="1"/>
        <end position="33"/>
    </location>
</feature>
<evidence type="ECO:0000313" key="3">
    <source>
        <dbReference type="EMBL" id="NOK31639.1"/>
    </source>
</evidence>
<dbReference type="AlphaFoldDB" id="A0A7Y4KF92"/>
<gene>
    <name evidence="3" type="ORF">HMI49_00285</name>
</gene>
<dbReference type="EMBL" id="JABFJV010000001">
    <property type="protein sequence ID" value="NOK31639.1"/>
    <property type="molecule type" value="Genomic_DNA"/>
</dbReference>
<proteinExistence type="predicted"/>